<evidence type="ECO:0000259" key="1">
    <source>
        <dbReference type="Pfam" id="PF03819"/>
    </source>
</evidence>
<dbReference type="AlphaFoldDB" id="A0AAQ3JK16"/>
<feature type="domain" description="NTP pyrophosphohydrolase MazG-like" evidence="1">
    <location>
        <begin position="54"/>
        <end position="121"/>
    </location>
</feature>
<dbReference type="Proteomes" id="UP001243496">
    <property type="component" value="Chromosome"/>
</dbReference>
<dbReference type="CDD" id="cd11541">
    <property type="entry name" value="NTP-PPase_u4"/>
    <property type="match status" value="1"/>
</dbReference>
<dbReference type="Gene3D" id="1.10.287.1080">
    <property type="entry name" value="MazG-like"/>
    <property type="match status" value="1"/>
</dbReference>
<accession>A0AAQ3JK16</accession>
<evidence type="ECO:0000313" key="2">
    <source>
        <dbReference type="EMBL" id="WMD17470.1"/>
    </source>
</evidence>
<reference evidence="2" key="1">
    <citation type="submission" date="2023-08" db="EMBL/GenBank/DDBJ databases">
        <title>Complete Genome Sequences of butyrate producing Anaerostipes hadrus strains BA1 and GIF7 isolated from the terminal ileum of a healthy lean male.</title>
        <authorList>
            <person name="Low A."/>
            <person name="Sheludchenko M."/>
            <person name="Cheng H.E."/>
            <person name="Koh X.Q."/>
            <person name="Lee J."/>
        </authorList>
    </citation>
    <scope>NUCLEOTIDE SEQUENCE</scope>
    <source>
        <strain evidence="2">BA1</strain>
    </source>
</reference>
<proteinExistence type="predicted"/>
<dbReference type="PIRSF" id="PIRSF006639">
    <property type="entry name" value="UCP006639_pph"/>
    <property type="match status" value="1"/>
</dbReference>
<dbReference type="InterPro" id="IPR011379">
    <property type="entry name" value="MazG-related_GP37"/>
</dbReference>
<name>A0AAQ3JK16_ANAHA</name>
<dbReference type="InterPro" id="IPR004518">
    <property type="entry name" value="MazG-like_dom"/>
</dbReference>
<dbReference type="EMBL" id="CP132968">
    <property type="protein sequence ID" value="WMD17470.1"/>
    <property type="molecule type" value="Genomic_DNA"/>
</dbReference>
<evidence type="ECO:0000313" key="3">
    <source>
        <dbReference type="Proteomes" id="UP001243496"/>
    </source>
</evidence>
<dbReference type="SUPFAM" id="SSF101386">
    <property type="entry name" value="all-alpha NTP pyrophosphatases"/>
    <property type="match status" value="1"/>
</dbReference>
<organism evidence="2 3">
    <name type="scientific">Anaerostipes hadrus</name>
    <dbReference type="NCBI Taxonomy" id="649756"/>
    <lineage>
        <taxon>Bacteria</taxon>
        <taxon>Bacillati</taxon>
        <taxon>Bacillota</taxon>
        <taxon>Clostridia</taxon>
        <taxon>Lachnospirales</taxon>
        <taxon>Lachnospiraceae</taxon>
        <taxon>Anaerostipes</taxon>
    </lineage>
</organism>
<dbReference type="Pfam" id="PF03819">
    <property type="entry name" value="MazG"/>
    <property type="match status" value="1"/>
</dbReference>
<sequence>MTGSEYQNLAMRTNDGLGTERLLDMADNLEQGLSDAMPETEIDLGGLINGLFGLSGESGEFIDMIKKWIFHEKELDEDHAKKELGDVMWYVAMICESFGWSLDEIMQMNIDKLKKRYPEGFDTERANNRKPEDV</sequence>
<dbReference type="GeneID" id="92740753"/>
<protein>
    <submittedName>
        <fullName evidence="2">Nucleoside triphosphate pyrophosphohydrolase family protein</fullName>
    </submittedName>
</protein>
<gene>
    <name evidence="2" type="ORF">RBI15_05075</name>
</gene>
<dbReference type="RefSeq" id="WP_306857979.1">
    <property type="nucleotide sequence ID" value="NZ_CP132968.1"/>
</dbReference>